<gene>
    <name evidence="4" type="ORF">PLXY2_LOCUS16514</name>
</gene>
<dbReference type="InterPro" id="IPR018378">
    <property type="entry name" value="C-type_lectin_CS"/>
</dbReference>
<proteinExistence type="predicted"/>
<accession>A0A8S4GD03</accession>
<comment type="caution">
    <text evidence="4">The sequence shown here is derived from an EMBL/GenBank/DDBJ whole genome shotgun (WGS) entry which is preliminary data.</text>
</comment>
<evidence type="ECO:0000313" key="5">
    <source>
        <dbReference type="Proteomes" id="UP000653454"/>
    </source>
</evidence>
<feature type="signal peptide" evidence="2">
    <location>
        <begin position="1"/>
        <end position="21"/>
    </location>
</feature>
<feature type="domain" description="C-type lectin" evidence="3">
    <location>
        <begin position="172"/>
        <end position="292"/>
    </location>
</feature>
<dbReference type="InterPro" id="IPR001304">
    <property type="entry name" value="C-type_lectin-like"/>
</dbReference>
<dbReference type="InterPro" id="IPR016187">
    <property type="entry name" value="CTDL_fold"/>
</dbReference>
<dbReference type="Gene3D" id="3.10.100.10">
    <property type="entry name" value="Mannose-Binding Protein A, subunit A"/>
    <property type="match status" value="2"/>
</dbReference>
<dbReference type="PANTHER" id="PTHR22803">
    <property type="entry name" value="MANNOSE, PHOSPHOLIPASE, LECTIN RECEPTOR RELATED"/>
    <property type="match status" value="1"/>
</dbReference>
<dbReference type="PROSITE" id="PS00615">
    <property type="entry name" value="C_TYPE_LECTIN_1"/>
    <property type="match status" value="1"/>
</dbReference>
<keyword evidence="2" id="KW-0732">Signal</keyword>
<evidence type="ECO:0000313" key="4">
    <source>
        <dbReference type="EMBL" id="CAG9138260.1"/>
    </source>
</evidence>
<dbReference type="CDD" id="cd00037">
    <property type="entry name" value="CLECT"/>
    <property type="match status" value="2"/>
</dbReference>
<keyword evidence="5" id="KW-1185">Reference proteome</keyword>
<keyword evidence="1" id="KW-1015">Disulfide bond</keyword>
<dbReference type="PROSITE" id="PS50041">
    <property type="entry name" value="C_TYPE_LECTIN_2"/>
    <property type="match status" value="2"/>
</dbReference>
<dbReference type="Pfam" id="PF00059">
    <property type="entry name" value="Lectin_C"/>
    <property type="match status" value="2"/>
</dbReference>
<dbReference type="InterPro" id="IPR016186">
    <property type="entry name" value="C-type_lectin-like/link_sf"/>
</dbReference>
<organism evidence="4 5">
    <name type="scientific">Plutella xylostella</name>
    <name type="common">Diamondback moth</name>
    <name type="synonym">Plutella maculipennis</name>
    <dbReference type="NCBI Taxonomy" id="51655"/>
    <lineage>
        <taxon>Eukaryota</taxon>
        <taxon>Metazoa</taxon>
        <taxon>Ecdysozoa</taxon>
        <taxon>Arthropoda</taxon>
        <taxon>Hexapoda</taxon>
        <taxon>Insecta</taxon>
        <taxon>Pterygota</taxon>
        <taxon>Neoptera</taxon>
        <taxon>Endopterygota</taxon>
        <taxon>Lepidoptera</taxon>
        <taxon>Glossata</taxon>
        <taxon>Ditrysia</taxon>
        <taxon>Yponomeutoidea</taxon>
        <taxon>Plutellidae</taxon>
        <taxon>Plutella</taxon>
    </lineage>
</organism>
<dbReference type="InterPro" id="IPR050111">
    <property type="entry name" value="C-type_lectin/snaclec_domain"/>
</dbReference>
<dbReference type="AlphaFoldDB" id="A0A8S4GD03"/>
<evidence type="ECO:0000256" key="2">
    <source>
        <dbReference type="SAM" id="SignalP"/>
    </source>
</evidence>
<sequence>MGTQTLLCLYLLSCVLMYSDSSTPSFRCDYQYHPAVEGWLKYHRVPAPWPEARLRCHLEGGTLASPINKDFTSTLSSFGGRPILTGIHATFSKGDFHTIEGVPLWKLQHEWACNEPDNAGGSEQCTILYADGRLADVPCWEGFPYVCYKQYDQRMLLNECGTVDHEYKLNRRTGSCYKFHQVRRNWTRAFMACAAEGAHLAIINSEAEAKYLTTLFPPEGGTLELDLAHLGFQDYGERGVWRTIHGETIQNTTYEVWAGPDNAPPGEYCGSMFRNGKLNDVWCDRSFYFICEKDPKSLLCDDDLYQIHAL</sequence>
<name>A0A8S4GD03_PLUXY</name>
<dbReference type="EMBL" id="CAJHNJ030000528">
    <property type="protein sequence ID" value="CAG9138260.1"/>
    <property type="molecule type" value="Genomic_DNA"/>
</dbReference>
<reference evidence="4" key="1">
    <citation type="submission" date="2020-11" db="EMBL/GenBank/DDBJ databases">
        <authorList>
            <person name="Whiteford S."/>
        </authorList>
    </citation>
    <scope>NUCLEOTIDE SEQUENCE</scope>
</reference>
<feature type="chain" id="PRO_5035721193" evidence="2">
    <location>
        <begin position="22"/>
        <end position="310"/>
    </location>
</feature>
<dbReference type="Proteomes" id="UP000653454">
    <property type="component" value="Unassembled WGS sequence"/>
</dbReference>
<dbReference type="SMART" id="SM00034">
    <property type="entry name" value="CLECT"/>
    <property type="match status" value="2"/>
</dbReference>
<evidence type="ECO:0000259" key="3">
    <source>
        <dbReference type="PROSITE" id="PS50041"/>
    </source>
</evidence>
<evidence type="ECO:0000256" key="1">
    <source>
        <dbReference type="ARBA" id="ARBA00023157"/>
    </source>
</evidence>
<dbReference type="SUPFAM" id="SSF56436">
    <property type="entry name" value="C-type lectin-like"/>
    <property type="match status" value="2"/>
</dbReference>
<feature type="domain" description="C-type lectin" evidence="3">
    <location>
        <begin position="49"/>
        <end position="148"/>
    </location>
</feature>
<protein>
    <submittedName>
        <fullName evidence="4">(diamondback moth) hypothetical protein</fullName>
    </submittedName>
</protein>